<dbReference type="InterPro" id="IPR043522">
    <property type="entry name" value="DDIAS"/>
</dbReference>
<dbReference type="PANTHER" id="PTHR35537">
    <property type="entry name" value="DNA DAMAGE-INDUCIBLE APOPTOSIS SUPPRESSOR PROTEIN DDIAS"/>
    <property type="match status" value="1"/>
</dbReference>
<name>A0A7K6AJ44_UPUEP</name>
<organism evidence="2 3">
    <name type="scientific">Upupa epops</name>
    <name type="common">Eurasian hoopoe</name>
    <dbReference type="NCBI Taxonomy" id="57439"/>
    <lineage>
        <taxon>Eukaryota</taxon>
        <taxon>Metazoa</taxon>
        <taxon>Chordata</taxon>
        <taxon>Craniata</taxon>
        <taxon>Vertebrata</taxon>
        <taxon>Euteleostomi</taxon>
        <taxon>Archelosauria</taxon>
        <taxon>Archosauria</taxon>
        <taxon>Dinosauria</taxon>
        <taxon>Saurischia</taxon>
        <taxon>Theropoda</taxon>
        <taxon>Coelurosauria</taxon>
        <taxon>Aves</taxon>
        <taxon>Neognathae</taxon>
        <taxon>Neoaves</taxon>
        <taxon>Telluraves</taxon>
        <taxon>Coraciimorphae</taxon>
        <taxon>Bucerotiformes</taxon>
        <taxon>Upupidae</taxon>
        <taxon>Upupa</taxon>
    </lineage>
</organism>
<dbReference type="GO" id="GO:1902230">
    <property type="term" value="P:negative regulation of intrinsic apoptotic signaling pathway in response to DNA damage"/>
    <property type="evidence" value="ECO:0007669"/>
    <property type="project" value="InterPro"/>
</dbReference>
<gene>
    <name evidence="2" type="primary">Ddias</name>
    <name evidence="2" type="ORF">UPUEPO_R12457</name>
</gene>
<comment type="caution">
    <text evidence="2">The sequence shown here is derived from an EMBL/GenBank/DDBJ whole genome shotgun (WGS) entry which is preliminary data.</text>
</comment>
<evidence type="ECO:0000256" key="1">
    <source>
        <dbReference type="SAM" id="MobiDB-lite"/>
    </source>
</evidence>
<dbReference type="GO" id="GO:0005737">
    <property type="term" value="C:cytoplasm"/>
    <property type="evidence" value="ECO:0007669"/>
    <property type="project" value="TreeGrafter"/>
</dbReference>
<feature type="non-terminal residue" evidence="2">
    <location>
        <position position="414"/>
    </location>
</feature>
<feature type="region of interest" description="Disordered" evidence="1">
    <location>
        <begin position="368"/>
        <end position="387"/>
    </location>
</feature>
<accession>A0A7K6AJ44</accession>
<sequence length="414" mass="44611">MNSVRELLAASVISIQNSCFFYPACQKCFSRLILDSQRAQNCPQCSMGGLPSAQYRGRIRSLLLLATLVLIRARIPLAFLLLCGFYSRCIQDFNQLSGETNPDSSPEALVQAVEACFIGKRFLFGVKDRGREDGGHSAASSVFPNCSRIRSGTKKLTACQLFLPNAAVTGFTVIGYFHRLLQPAEFRSCKKSSDLTVASSGPADESVSELSSLSSLSTNSCLLHSGGRESCSGPWQQSLLLTSSVAWVTAEDFPTLELGKAVSEQHEQGGTPVCAESCSVSLNSGTLRDSELWSCSVQEGEREEGKGLSLQPSQPDGVSATAKLESKSSETECSRANSSRLLPLPLAVGVKSLCPEADSRNAFYPKKSHHSLFPKREASDPNPVNRTGVSQAGSVLWDELPLSESLNELLARLE</sequence>
<evidence type="ECO:0000313" key="2">
    <source>
        <dbReference type="EMBL" id="NWU90045.1"/>
    </source>
</evidence>
<dbReference type="PANTHER" id="PTHR35537:SF1">
    <property type="entry name" value="DNA DAMAGE-INDUCED APOPTOSIS SUPPRESSOR PROTEIN"/>
    <property type="match status" value="1"/>
</dbReference>
<reference evidence="2 3" key="1">
    <citation type="submission" date="2019-09" db="EMBL/GenBank/DDBJ databases">
        <title>Bird 10,000 Genomes (B10K) Project - Family phase.</title>
        <authorList>
            <person name="Zhang G."/>
        </authorList>
    </citation>
    <scope>NUCLEOTIDE SEQUENCE [LARGE SCALE GENOMIC DNA]</scope>
    <source>
        <strain evidence="2">B10K-DU-012-37</strain>
    </source>
</reference>
<protein>
    <submittedName>
        <fullName evidence="2">DDIAS protein</fullName>
    </submittedName>
</protein>
<dbReference type="OrthoDB" id="9948238at2759"/>
<feature type="non-terminal residue" evidence="2">
    <location>
        <position position="1"/>
    </location>
</feature>
<keyword evidence="3" id="KW-1185">Reference proteome</keyword>
<evidence type="ECO:0000313" key="3">
    <source>
        <dbReference type="Proteomes" id="UP000544127"/>
    </source>
</evidence>
<dbReference type="AlphaFoldDB" id="A0A7K6AJ44"/>
<proteinExistence type="predicted"/>
<dbReference type="Proteomes" id="UP000544127">
    <property type="component" value="Unassembled WGS sequence"/>
</dbReference>
<dbReference type="GO" id="GO:0005634">
    <property type="term" value="C:nucleus"/>
    <property type="evidence" value="ECO:0007669"/>
    <property type="project" value="TreeGrafter"/>
</dbReference>
<dbReference type="EMBL" id="VZRI01001986">
    <property type="protein sequence ID" value="NWU90045.1"/>
    <property type="molecule type" value="Genomic_DNA"/>
</dbReference>